<evidence type="ECO:0000256" key="2">
    <source>
        <dbReference type="ARBA" id="ARBA00022630"/>
    </source>
</evidence>
<proteinExistence type="inferred from homology"/>
<feature type="domain" description="External alternative NADH-ubiquinone oxidoreductase-like C-terminal" evidence="7">
    <location>
        <begin position="428"/>
        <end position="493"/>
    </location>
</feature>
<dbReference type="Pfam" id="PF22366">
    <property type="entry name" value="NDH2_C"/>
    <property type="match status" value="1"/>
</dbReference>
<gene>
    <name evidence="8" type="ORF">GLOTRDRAFT_109275</name>
</gene>
<organism evidence="8 9">
    <name type="scientific">Gloeophyllum trabeum (strain ATCC 11539 / FP-39264 / Madison 617)</name>
    <name type="common">Brown rot fungus</name>
    <dbReference type="NCBI Taxonomy" id="670483"/>
    <lineage>
        <taxon>Eukaryota</taxon>
        <taxon>Fungi</taxon>
        <taxon>Dikarya</taxon>
        <taxon>Basidiomycota</taxon>
        <taxon>Agaricomycotina</taxon>
        <taxon>Agaricomycetes</taxon>
        <taxon>Gloeophyllales</taxon>
        <taxon>Gloeophyllaceae</taxon>
        <taxon>Gloeophyllum</taxon>
    </lineage>
</organism>
<evidence type="ECO:0000259" key="7">
    <source>
        <dbReference type="Pfam" id="PF22366"/>
    </source>
</evidence>
<dbReference type="RefSeq" id="XP_007861305.1">
    <property type="nucleotide sequence ID" value="XM_007863114.1"/>
</dbReference>
<dbReference type="eggNOG" id="KOG2495">
    <property type="taxonomic scope" value="Eukaryota"/>
</dbReference>
<dbReference type="GO" id="GO:0003954">
    <property type="term" value="F:NADH dehydrogenase activity"/>
    <property type="evidence" value="ECO:0007669"/>
    <property type="project" value="InterPro"/>
</dbReference>
<dbReference type="SUPFAM" id="SSF51905">
    <property type="entry name" value="FAD/NAD(P)-binding domain"/>
    <property type="match status" value="2"/>
</dbReference>
<dbReference type="OrthoDB" id="9992747at2759"/>
<keyword evidence="2" id="KW-0285">Flavoprotein</keyword>
<dbReference type="InterPro" id="IPR036188">
    <property type="entry name" value="FAD/NAD-bd_sf"/>
</dbReference>
<evidence type="ECO:0000259" key="6">
    <source>
        <dbReference type="Pfam" id="PF07992"/>
    </source>
</evidence>
<dbReference type="Gene3D" id="3.50.50.100">
    <property type="match status" value="1"/>
</dbReference>
<dbReference type="GeneID" id="19299013"/>
<dbReference type="STRING" id="670483.S7QNF2"/>
<keyword evidence="9" id="KW-1185">Reference proteome</keyword>
<keyword evidence="4" id="KW-0560">Oxidoreductase</keyword>
<dbReference type="InterPro" id="IPR045024">
    <property type="entry name" value="NDH-2"/>
</dbReference>
<evidence type="ECO:0000313" key="8">
    <source>
        <dbReference type="EMBL" id="EPQ61043.1"/>
    </source>
</evidence>
<name>S7QNF2_GLOTA</name>
<dbReference type="InterPro" id="IPR054585">
    <property type="entry name" value="NDH2-like_C"/>
</dbReference>
<dbReference type="HOGENOM" id="CLU_021377_1_2_1"/>
<dbReference type="PRINTS" id="PR00368">
    <property type="entry name" value="FADPNR"/>
</dbReference>
<keyword evidence="5" id="KW-0520">NAD</keyword>
<sequence length="497" mass="55291">MLRLSASTRGGAVNCTRLRRACLKAGKLSVTPGTRNFSLLPGNNGEPKQKLVILGSGWGGYEVLRGVDRKRWDVTIISPSTYFNFTPLLASCAVGTLEYRCAIESVRRFTPEAKAYQAWCDHIDFQNKTLTCMPATPPLSFEKAPAPPLDATTTAFPGTGTTFEVKYDKLVIAVGAYSQTFGIPGVKEHAYFLKDVKDARAIRTRLLECLEQASQPFLTDEQRRKLLHFCVVGGGPTGVEFSAELHDLLTTDIRKHYPDLEPLCSITLYDVAPGILGMFDRNLMQYAENTFKREGIEMRTSHHVEKVEKNKLFVKEQGEVPFGLLVWSTGLAPNPLLLSIDSVQKHDRSGSLLTDNNCNVLLKKDGGKGTEDATDPDVYAIGDAAIIKGYSLPATAQVANQKAKYIAKKLNRLVRNKDGTEPFEFNNMGSLAYIGNWKALYDRSKAQTGPKTVKTGTLAWLLWRSAYFTKTLSVRNKVLVPTYWFLNWLLGRDLSRF</sequence>
<evidence type="ECO:0000256" key="1">
    <source>
        <dbReference type="ARBA" id="ARBA00005272"/>
    </source>
</evidence>
<dbReference type="PANTHER" id="PTHR43706">
    <property type="entry name" value="NADH DEHYDROGENASE"/>
    <property type="match status" value="1"/>
</dbReference>
<dbReference type="InterPro" id="IPR023753">
    <property type="entry name" value="FAD/NAD-binding_dom"/>
</dbReference>
<protein>
    <submittedName>
        <fullName evidence="8">FAD/NAD P-binding domain-containing protein</fullName>
    </submittedName>
</protein>
<feature type="domain" description="FAD/NAD(P)-binding" evidence="6">
    <location>
        <begin position="50"/>
        <end position="403"/>
    </location>
</feature>
<comment type="similarity">
    <text evidence="1">Belongs to the NADH dehydrogenase family.</text>
</comment>
<dbReference type="KEGG" id="gtr:GLOTRDRAFT_109275"/>
<dbReference type="PANTHER" id="PTHR43706:SF17">
    <property type="entry name" value="NADH DEHYDROGENASE (EUROFUNG)"/>
    <property type="match status" value="1"/>
</dbReference>
<evidence type="ECO:0000313" key="9">
    <source>
        <dbReference type="Proteomes" id="UP000030669"/>
    </source>
</evidence>
<accession>S7QNF2</accession>
<keyword evidence="3" id="KW-0274">FAD</keyword>
<reference evidence="8 9" key="1">
    <citation type="journal article" date="2012" name="Science">
        <title>The Paleozoic origin of enzymatic lignin decomposition reconstructed from 31 fungal genomes.</title>
        <authorList>
            <person name="Floudas D."/>
            <person name="Binder M."/>
            <person name="Riley R."/>
            <person name="Barry K."/>
            <person name="Blanchette R.A."/>
            <person name="Henrissat B."/>
            <person name="Martinez A.T."/>
            <person name="Otillar R."/>
            <person name="Spatafora J.W."/>
            <person name="Yadav J.S."/>
            <person name="Aerts A."/>
            <person name="Benoit I."/>
            <person name="Boyd A."/>
            <person name="Carlson A."/>
            <person name="Copeland A."/>
            <person name="Coutinho P.M."/>
            <person name="de Vries R.P."/>
            <person name="Ferreira P."/>
            <person name="Findley K."/>
            <person name="Foster B."/>
            <person name="Gaskell J."/>
            <person name="Glotzer D."/>
            <person name="Gorecki P."/>
            <person name="Heitman J."/>
            <person name="Hesse C."/>
            <person name="Hori C."/>
            <person name="Igarashi K."/>
            <person name="Jurgens J.A."/>
            <person name="Kallen N."/>
            <person name="Kersten P."/>
            <person name="Kohler A."/>
            <person name="Kuees U."/>
            <person name="Kumar T.K.A."/>
            <person name="Kuo A."/>
            <person name="LaButti K."/>
            <person name="Larrondo L.F."/>
            <person name="Lindquist E."/>
            <person name="Ling A."/>
            <person name="Lombard V."/>
            <person name="Lucas S."/>
            <person name="Lundell T."/>
            <person name="Martin R."/>
            <person name="McLaughlin D.J."/>
            <person name="Morgenstern I."/>
            <person name="Morin E."/>
            <person name="Murat C."/>
            <person name="Nagy L.G."/>
            <person name="Nolan M."/>
            <person name="Ohm R.A."/>
            <person name="Patyshakuliyeva A."/>
            <person name="Rokas A."/>
            <person name="Ruiz-Duenas F.J."/>
            <person name="Sabat G."/>
            <person name="Salamov A."/>
            <person name="Samejima M."/>
            <person name="Schmutz J."/>
            <person name="Slot J.C."/>
            <person name="St John F."/>
            <person name="Stenlid J."/>
            <person name="Sun H."/>
            <person name="Sun S."/>
            <person name="Syed K."/>
            <person name="Tsang A."/>
            <person name="Wiebenga A."/>
            <person name="Young D."/>
            <person name="Pisabarro A."/>
            <person name="Eastwood D.C."/>
            <person name="Martin F."/>
            <person name="Cullen D."/>
            <person name="Grigoriev I.V."/>
            <person name="Hibbett D.S."/>
        </authorList>
    </citation>
    <scope>NUCLEOTIDE SEQUENCE [LARGE SCALE GENOMIC DNA]</scope>
    <source>
        <strain evidence="8 9">ATCC 11539</strain>
    </source>
</reference>
<dbReference type="EMBL" id="KB469296">
    <property type="protein sequence ID" value="EPQ61043.1"/>
    <property type="molecule type" value="Genomic_DNA"/>
</dbReference>
<dbReference type="GO" id="GO:0005739">
    <property type="term" value="C:mitochondrion"/>
    <property type="evidence" value="ECO:0007669"/>
    <property type="project" value="TreeGrafter"/>
</dbReference>
<dbReference type="OMA" id="DHCIFLD"/>
<evidence type="ECO:0000256" key="3">
    <source>
        <dbReference type="ARBA" id="ARBA00022827"/>
    </source>
</evidence>
<evidence type="ECO:0000256" key="4">
    <source>
        <dbReference type="ARBA" id="ARBA00023002"/>
    </source>
</evidence>
<dbReference type="Pfam" id="PF07992">
    <property type="entry name" value="Pyr_redox_2"/>
    <property type="match status" value="1"/>
</dbReference>
<dbReference type="AlphaFoldDB" id="S7QNF2"/>
<dbReference type="Proteomes" id="UP000030669">
    <property type="component" value="Unassembled WGS sequence"/>
</dbReference>
<evidence type="ECO:0000256" key="5">
    <source>
        <dbReference type="ARBA" id="ARBA00023027"/>
    </source>
</evidence>